<proteinExistence type="predicted"/>
<accession>A0A9P8I4C3</accession>
<comment type="caution">
    <text evidence="1">The sequence shown here is derived from an EMBL/GenBank/DDBJ whole genome shotgun (WGS) entry which is preliminary data.</text>
</comment>
<dbReference type="Gene3D" id="3.30.200.20">
    <property type="entry name" value="Phosphorylase Kinase, domain 1"/>
    <property type="match status" value="1"/>
</dbReference>
<evidence type="ECO:0008006" key="3">
    <source>
        <dbReference type="Google" id="ProtNLM"/>
    </source>
</evidence>
<name>A0A9P8I4C3_9PEZI</name>
<dbReference type="InterPro" id="IPR011009">
    <property type="entry name" value="Kinase-like_dom_sf"/>
</dbReference>
<sequence>MTDRVDVMGEFVAEELYNISLPYSRETLPDMLKSLTAGSKLLELQHLVLSRQAAAAEGGGGGHRSFERDGDVHFRLVRQLGKGGFGVVDHVQSRLGLSEFSRKHMPRGRAFKKDKKAMLDFERELETLERLSHRRSVNYVGSYRDPKFVGFLMSPVSDSILAEFLGIDPFLAGRLSHNSLSDIYSLGCVFMEITSVLRGDLVGRTEEFFKSHGTEETYIQTNREAMELWCAELSGRPNPFCIRQ</sequence>
<dbReference type="SUPFAM" id="SSF56112">
    <property type="entry name" value="Protein kinase-like (PK-like)"/>
    <property type="match status" value="1"/>
</dbReference>
<evidence type="ECO:0000313" key="2">
    <source>
        <dbReference type="Proteomes" id="UP000698800"/>
    </source>
</evidence>
<keyword evidence="2" id="KW-1185">Reference proteome</keyword>
<reference evidence="1" key="1">
    <citation type="submission" date="2021-03" db="EMBL/GenBank/DDBJ databases">
        <title>Comparative genomics and phylogenomic investigation of the class Geoglossomycetes provide insights into ecological specialization and systematics.</title>
        <authorList>
            <person name="Melie T."/>
            <person name="Pirro S."/>
            <person name="Miller A.N."/>
            <person name="Quandt A."/>
        </authorList>
    </citation>
    <scope>NUCLEOTIDE SEQUENCE</scope>
    <source>
        <strain evidence="1">GBOQ0MN5Z8</strain>
    </source>
</reference>
<protein>
    <recommendedName>
        <fullName evidence="3">Protein kinase domain-containing protein</fullName>
    </recommendedName>
</protein>
<dbReference type="AlphaFoldDB" id="A0A9P8I4C3"/>
<dbReference type="OrthoDB" id="4062651at2759"/>
<evidence type="ECO:0000313" key="1">
    <source>
        <dbReference type="EMBL" id="KAH0537169.1"/>
    </source>
</evidence>
<dbReference type="EMBL" id="JAGHQL010000158">
    <property type="protein sequence ID" value="KAH0537169.1"/>
    <property type="molecule type" value="Genomic_DNA"/>
</dbReference>
<organism evidence="1 2">
    <name type="scientific">Glutinoglossum americanum</name>
    <dbReference type="NCBI Taxonomy" id="1670608"/>
    <lineage>
        <taxon>Eukaryota</taxon>
        <taxon>Fungi</taxon>
        <taxon>Dikarya</taxon>
        <taxon>Ascomycota</taxon>
        <taxon>Pezizomycotina</taxon>
        <taxon>Geoglossomycetes</taxon>
        <taxon>Geoglossales</taxon>
        <taxon>Geoglossaceae</taxon>
        <taxon>Glutinoglossum</taxon>
    </lineage>
</organism>
<dbReference type="Proteomes" id="UP000698800">
    <property type="component" value="Unassembled WGS sequence"/>
</dbReference>
<gene>
    <name evidence="1" type="ORF">FGG08_005994</name>
</gene>